<keyword evidence="2" id="KW-1185">Reference proteome</keyword>
<protein>
    <submittedName>
        <fullName evidence="1">Uncharacterized protein</fullName>
    </submittedName>
</protein>
<accession>A0ABQ9Z9R8</accession>
<dbReference type="EMBL" id="JAOYFB010000003">
    <property type="protein sequence ID" value="KAK4009250.1"/>
    <property type="molecule type" value="Genomic_DNA"/>
</dbReference>
<sequence>MCLRLSDTVQEPGHDYLKDLSEYPWGRRKAKGQTCKFENMRLPLKPDELLVGGIDGHGNRFKIAFDSSPYILLVSQTVSSSEISLDTEKKAAPLPASVVVAASAAFLVLWPVRLVSTIYSTLADRILYLLHLNLLLHFPRIASFLPKARAPLENGHLLDENLFRKLPTLSDQTLDGGTFLDNRNRSSRKLDGPWDLNGVANIL</sequence>
<evidence type="ECO:0000313" key="1">
    <source>
        <dbReference type="EMBL" id="KAK4009250.1"/>
    </source>
</evidence>
<evidence type="ECO:0000313" key="2">
    <source>
        <dbReference type="Proteomes" id="UP001234178"/>
    </source>
</evidence>
<comment type="caution">
    <text evidence="1">The sequence shown here is derived from an EMBL/GenBank/DDBJ whole genome shotgun (WGS) entry which is preliminary data.</text>
</comment>
<gene>
    <name evidence="1" type="ORF">OUZ56_018366</name>
</gene>
<organism evidence="1 2">
    <name type="scientific">Daphnia magna</name>
    <dbReference type="NCBI Taxonomy" id="35525"/>
    <lineage>
        <taxon>Eukaryota</taxon>
        <taxon>Metazoa</taxon>
        <taxon>Ecdysozoa</taxon>
        <taxon>Arthropoda</taxon>
        <taxon>Crustacea</taxon>
        <taxon>Branchiopoda</taxon>
        <taxon>Diplostraca</taxon>
        <taxon>Cladocera</taxon>
        <taxon>Anomopoda</taxon>
        <taxon>Daphniidae</taxon>
        <taxon>Daphnia</taxon>
    </lineage>
</organism>
<name>A0ABQ9Z9R8_9CRUS</name>
<reference evidence="1 2" key="1">
    <citation type="journal article" date="2023" name="Nucleic Acids Res.">
        <title>The hologenome of Daphnia magna reveals possible DNA methylation and microbiome-mediated evolution of the host genome.</title>
        <authorList>
            <person name="Chaturvedi A."/>
            <person name="Li X."/>
            <person name="Dhandapani V."/>
            <person name="Marshall H."/>
            <person name="Kissane S."/>
            <person name="Cuenca-Cambronero M."/>
            <person name="Asole G."/>
            <person name="Calvet F."/>
            <person name="Ruiz-Romero M."/>
            <person name="Marangio P."/>
            <person name="Guigo R."/>
            <person name="Rago D."/>
            <person name="Mirbahai L."/>
            <person name="Eastwood N."/>
            <person name="Colbourne J.K."/>
            <person name="Zhou J."/>
            <person name="Mallon E."/>
            <person name="Orsini L."/>
        </authorList>
    </citation>
    <scope>NUCLEOTIDE SEQUENCE [LARGE SCALE GENOMIC DNA]</scope>
    <source>
        <strain evidence="1">LRV0_1</strain>
    </source>
</reference>
<proteinExistence type="predicted"/>
<dbReference type="Proteomes" id="UP001234178">
    <property type="component" value="Unassembled WGS sequence"/>
</dbReference>